<evidence type="ECO:0000256" key="8">
    <source>
        <dbReference type="PIRSR" id="PIRSR602401-1"/>
    </source>
</evidence>
<dbReference type="GO" id="GO:0005506">
    <property type="term" value="F:iron ion binding"/>
    <property type="evidence" value="ECO:0007669"/>
    <property type="project" value="InterPro"/>
</dbReference>
<dbReference type="AlphaFoldDB" id="A0A2A6BWE0"/>
<dbReference type="FunFam" id="1.10.630.10:FF:000182">
    <property type="entry name" value="Cytochrome P450 3A4"/>
    <property type="match status" value="1"/>
</dbReference>
<dbReference type="Gene3D" id="1.10.630.10">
    <property type="entry name" value="Cytochrome P450"/>
    <property type="match status" value="2"/>
</dbReference>
<dbReference type="InterPro" id="IPR014710">
    <property type="entry name" value="RmlC-like_jellyroll"/>
</dbReference>
<dbReference type="EnsemblMetazoa" id="PPA03734.1">
    <property type="protein sequence ID" value="PPA03734.1"/>
    <property type="gene ID" value="WBGene00093288"/>
</dbReference>
<protein>
    <submittedName>
        <fullName evidence="9">Cytochrome P450</fullName>
    </submittedName>
</protein>
<organism evidence="9 10">
    <name type="scientific">Pristionchus pacificus</name>
    <name type="common">Parasitic nematode worm</name>
    <dbReference type="NCBI Taxonomy" id="54126"/>
    <lineage>
        <taxon>Eukaryota</taxon>
        <taxon>Metazoa</taxon>
        <taxon>Ecdysozoa</taxon>
        <taxon>Nematoda</taxon>
        <taxon>Chromadorea</taxon>
        <taxon>Rhabditida</taxon>
        <taxon>Rhabditina</taxon>
        <taxon>Diplogasteromorpha</taxon>
        <taxon>Diplogasteroidea</taxon>
        <taxon>Neodiplogasteridae</taxon>
        <taxon>Pristionchus</taxon>
    </lineage>
</organism>
<dbReference type="OrthoDB" id="2789670at2759"/>
<dbReference type="Pfam" id="PF00067">
    <property type="entry name" value="p450"/>
    <property type="match status" value="2"/>
</dbReference>
<proteinExistence type="inferred from homology"/>
<sequence length="1197" mass="136830">MVQAWFVDPYSHGDPRLPHHIFPPKRLTPDQLQKQCEALVWKLNSADPIAISTRIANIKHERYFVREDIVEIGDKITLNFHDKLAELYVETYLKEEIGRLILDGEAYFDVKGHDNEWIRILAEPGDLISIPMEVATRFTTTPTNYVKMKRFFKKEEMIWAIFVLGVFTWIVLELLQRRRHFQLREELGLTGPPASFISGNIFYIADVIKKRGLETTPLVHLELEKEYGSTYGFYFGCNLEIVTSDPAIIKEVFISQFGNFVARKKLAMHTVYPIRDGLLQVDHVGSLGAGWKEMRTVITSIFTSGKMKKMHLMFHDQLDNLVDELRSKSKLNGGKMDIYAEYQAMTMDMISRCALGQNISCLKFYTRARKFVANLSFSASLVFKLTLFFPFFKYLRPFSNFGREEKVLTRLLSENILERQKERSSGKDQPLHHDVIVSNAWALFVAGYETTSTTLAYASYLLAKHPEKQQALYEEITSTFNDNDAIDYERVMKLPYLHAVFSETLRVYPPVLTFTGRRCIKDTIIGGNIRVPAGVSVVVPVHTVMWNENNFEQPREFSPERFMGDNGKAVWSATYLPFGIGPRNCVGARFAEMEFKTVLAEVTRRFKDLKTVLGNVLHGPKEGKGVEATPYIFPLLEKVYGATYGFYYGSNLEIVTTDPEIIKEVFISQFGNFVARKKIAINMVYPFLDGLLQVDHEGTKGAGWKEMHSVISAIFTSGKMKKMHLMFHDQLEHLVDELRSKSKLNGGKMDIYGEYQAITMDMIARCALGQNISCIKDRSNEYYNRARIFVANIQYNKSLVFKLSLFFPIFKYLRRYSIFGREEHILIQNLSEIILERTKDRAAGKFRPLPDLIDLILAENEKRVENGEKPLHHDIVVSNAWALFFAGYETTSTALAFASYLLAKHPEVQQTLYEEITSTFEDNESIDYERVMKLPYLHAVFSETLRVYPPVITFTGRRCIKETIIGGNIRVPVGVSVVAPVHAVMWNENTYERPREFIPERFLGDNNKAVWSATHLPFGIGPRNCVGARFAEMEFKTVLAEVTRRFEELKTITANVLHGPKDGQLFAIVLELGLVIIHDIALSAHSSAVWISAFMALFRYLTLRNRGKGSTFIQITIRSSLVAIIIVVFVVLILNVPCVSMNLTDLFILNNNNYMNTVGYEAFLRVLMTIVTFILLVVHPLAPDDVTSKSVFLECLD</sequence>
<dbReference type="PROSITE" id="PS00086">
    <property type="entry name" value="CYTOCHROME_P450"/>
    <property type="match status" value="2"/>
</dbReference>
<evidence type="ECO:0000256" key="6">
    <source>
        <dbReference type="ARBA" id="ARBA00023004"/>
    </source>
</evidence>
<keyword evidence="10" id="KW-1185">Reference proteome</keyword>
<dbReference type="Gene3D" id="2.60.120.10">
    <property type="entry name" value="Jelly Rolls"/>
    <property type="match status" value="1"/>
</dbReference>
<reference evidence="10" key="1">
    <citation type="journal article" date="2008" name="Nat. Genet.">
        <title>The Pristionchus pacificus genome provides a unique perspective on nematode lifestyle and parasitism.</title>
        <authorList>
            <person name="Dieterich C."/>
            <person name="Clifton S.W."/>
            <person name="Schuster L.N."/>
            <person name="Chinwalla A."/>
            <person name="Delehaunty K."/>
            <person name="Dinkelacker I."/>
            <person name="Fulton L."/>
            <person name="Fulton R."/>
            <person name="Godfrey J."/>
            <person name="Minx P."/>
            <person name="Mitreva M."/>
            <person name="Roeseler W."/>
            <person name="Tian H."/>
            <person name="Witte H."/>
            <person name="Yang S.P."/>
            <person name="Wilson R.K."/>
            <person name="Sommer R.J."/>
        </authorList>
    </citation>
    <scope>NUCLEOTIDE SEQUENCE [LARGE SCALE GENOMIC DNA]</scope>
    <source>
        <strain evidence="10">PS312</strain>
    </source>
</reference>
<dbReference type="GO" id="GO:0016705">
    <property type="term" value="F:oxidoreductase activity, acting on paired donors, with incorporation or reduction of molecular oxygen"/>
    <property type="evidence" value="ECO:0007669"/>
    <property type="project" value="InterPro"/>
</dbReference>
<keyword evidence="3 8" id="KW-0349">Heme</keyword>
<feature type="binding site" description="axial binding residue" evidence="8">
    <location>
        <position position="1025"/>
    </location>
    <ligand>
        <name>heme</name>
        <dbReference type="ChEBI" id="CHEBI:30413"/>
    </ligand>
    <ligandPart>
        <name>Fe</name>
        <dbReference type="ChEBI" id="CHEBI:18248"/>
    </ligandPart>
</feature>
<dbReference type="Proteomes" id="UP000005239">
    <property type="component" value="Unassembled WGS sequence"/>
</dbReference>
<evidence type="ECO:0000256" key="2">
    <source>
        <dbReference type="ARBA" id="ARBA00010617"/>
    </source>
</evidence>
<dbReference type="GO" id="GO:0010309">
    <property type="term" value="F:acireductone dioxygenase [iron(II)-requiring] activity"/>
    <property type="evidence" value="ECO:0007669"/>
    <property type="project" value="InterPro"/>
</dbReference>
<dbReference type="PRINTS" id="PR00463">
    <property type="entry name" value="EP450I"/>
</dbReference>
<dbReference type="InterPro" id="IPR036396">
    <property type="entry name" value="Cyt_P450_sf"/>
</dbReference>
<comment type="cofactor">
    <cofactor evidence="1 8">
        <name>heme</name>
        <dbReference type="ChEBI" id="CHEBI:30413"/>
    </cofactor>
</comment>
<dbReference type="SUPFAM" id="SSF51182">
    <property type="entry name" value="RmlC-like cupins"/>
    <property type="match status" value="1"/>
</dbReference>
<evidence type="ECO:0000256" key="7">
    <source>
        <dbReference type="ARBA" id="ARBA00023033"/>
    </source>
</evidence>
<dbReference type="SUPFAM" id="SSF48264">
    <property type="entry name" value="Cytochrome P450"/>
    <property type="match status" value="2"/>
</dbReference>
<reference evidence="9" key="2">
    <citation type="submission" date="2022-06" db="UniProtKB">
        <authorList>
            <consortium name="EnsemblMetazoa"/>
        </authorList>
    </citation>
    <scope>IDENTIFICATION</scope>
    <source>
        <strain evidence="9">PS312</strain>
    </source>
</reference>
<keyword evidence="5" id="KW-0560">Oxidoreductase</keyword>
<comment type="similarity">
    <text evidence="2">Belongs to the cytochrome P450 family.</text>
</comment>
<evidence type="ECO:0000256" key="4">
    <source>
        <dbReference type="ARBA" id="ARBA00022723"/>
    </source>
</evidence>
<gene>
    <name evidence="9" type="primary">WBGene00093288</name>
</gene>
<dbReference type="PANTHER" id="PTHR24292">
    <property type="entry name" value="CYTOCHROME P450"/>
    <property type="match status" value="1"/>
</dbReference>
<dbReference type="InterPro" id="IPR004313">
    <property type="entry name" value="ARD"/>
</dbReference>
<dbReference type="InterPro" id="IPR011051">
    <property type="entry name" value="RmlC_Cupin_sf"/>
</dbReference>
<dbReference type="InterPro" id="IPR001128">
    <property type="entry name" value="Cyt_P450"/>
</dbReference>
<dbReference type="GO" id="GO:0020037">
    <property type="term" value="F:heme binding"/>
    <property type="evidence" value="ECO:0007669"/>
    <property type="project" value="InterPro"/>
</dbReference>
<name>A0A2A6BWE0_PRIPA</name>
<evidence type="ECO:0000256" key="5">
    <source>
        <dbReference type="ARBA" id="ARBA00023002"/>
    </source>
</evidence>
<accession>A0A8R1U574</accession>
<dbReference type="PRINTS" id="PR00385">
    <property type="entry name" value="P450"/>
</dbReference>
<keyword evidence="4 8" id="KW-0479">Metal-binding</keyword>
<dbReference type="Pfam" id="PF03079">
    <property type="entry name" value="ARD"/>
    <property type="match status" value="1"/>
</dbReference>
<dbReference type="InterPro" id="IPR017972">
    <property type="entry name" value="Cyt_P450_CS"/>
</dbReference>
<dbReference type="PANTHER" id="PTHR24292:SF102">
    <property type="entry name" value="CYTOCHROME P450 FAMILY-RELATED"/>
    <property type="match status" value="1"/>
</dbReference>
<accession>A0A2A6BWE0</accession>
<evidence type="ECO:0000256" key="1">
    <source>
        <dbReference type="ARBA" id="ARBA00001971"/>
    </source>
</evidence>
<evidence type="ECO:0000313" key="9">
    <source>
        <dbReference type="EnsemblMetazoa" id="PPA03734.1"/>
    </source>
</evidence>
<keyword evidence="7" id="KW-0503">Monooxygenase</keyword>
<dbReference type="GO" id="GO:0004497">
    <property type="term" value="F:monooxygenase activity"/>
    <property type="evidence" value="ECO:0007669"/>
    <property type="project" value="UniProtKB-KW"/>
</dbReference>
<dbReference type="InterPro" id="IPR050476">
    <property type="entry name" value="Insect_CytP450_Detox"/>
</dbReference>
<dbReference type="InterPro" id="IPR002401">
    <property type="entry name" value="Cyt_P450_E_grp-I"/>
</dbReference>
<evidence type="ECO:0000313" key="10">
    <source>
        <dbReference type="Proteomes" id="UP000005239"/>
    </source>
</evidence>
<keyword evidence="6 8" id="KW-0408">Iron</keyword>
<evidence type="ECO:0000256" key="3">
    <source>
        <dbReference type="ARBA" id="ARBA00022617"/>
    </source>
</evidence>